<dbReference type="PROSITE" id="PS51257">
    <property type="entry name" value="PROKAR_LIPOPROTEIN"/>
    <property type="match status" value="1"/>
</dbReference>
<dbReference type="PANTHER" id="PTHR11575">
    <property type="entry name" value="5'-NUCLEOTIDASE-RELATED"/>
    <property type="match status" value="1"/>
</dbReference>
<dbReference type="SUPFAM" id="SSF55816">
    <property type="entry name" value="5'-nucleotidase (syn. UDP-sugar hydrolase), C-terminal domain"/>
    <property type="match status" value="1"/>
</dbReference>
<dbReference type="PRINTS" id="PR01607">
    <property type="entry name" value="APYRASEFAMLY"/>
</dbReference>
<sequence>MSIKNILSAIMMLGVLSCTTTKYQTAEITGTRIPINNSITADTSIQNFIKPYSEHLNETLDTPLAYNPTNLDKSEGELNTAIGNLMADIIMEQVNPIFHSRTGKDIDFVLLNHGGIRASIGKGNVTSRTAYQLMPFENEIVVVELSGQKTRELLTYLENSKTAHPVSGIQLKVDKNYKVISAKVKGKEIETNRNYLVATSDYLQTGGDNMIFFKEPVKLYRTDYKLRNTIIDYFTKIDTISTAIDNRYIQIP</sequence>
<dbReference type="InterPro" id="IPR006179">
    <property type="entry name" value="5_nucleotidase/apyrase"/>
</dbReference>
<organism evidence="2 3">
    <name type="scientific">Gillisia lutea</name>
    <dbReference type="NCBI Taxonomy" id="2909668"/>
    <lineage>
        <taxon>Bacteria</taxon>
        <taxon>Pseudomonadati</taxon>
        <taxon>Bacteroidota</taxon>
        <taxon>Flavobacteriia</taxon>
        <taxon>Flavobacteriales</taxon>
        <taxon>Flavobacteriaceae</taxon>
        <taxon>Gillisia</taxon>
    </lineage>
</organism>
<evidence type="ECO:0000259" key="1">
    <source>
        <dbReference type="Pfam" id="PF02872"/>
    </source>
</evidence>
<name>A0ABS9EF79_9FLAO</name>
<protein>
    <submittedName>
        <fullName evidence="2">5'-nucleotidase C-terminal domain-containing protein</fullName>
    </submittedName>
</protein>
<comment type="caution">
    <text evidence="2">The sequence shown here is derived from an EMBL/GenBank/DDBJ whole genome shotgun (WGS) entry which is preliminary data.</text>
</comment>
<reference evidence="2" key="1">
    <citation type="submission" date="2022-01" db="EMBL/GenBank/DDBJ databases">
        <title>Gillisia lutea sp. nov., isolated from marine plastic residues from the Malvarosa beach (Valencia, Spain).</title>
        <authorList>
            <person name="Vidal-Verdu A."/>
            <person name="Molina-Menor E."/>
            <person name="Satari L."/>
            <person name="Pascual J."/>
            <person name="Pereto J."/>
            <person name="Porcar M."/>
        </authorList>
    </citation>
    <scope>NUCLEOTIDE SEQUENCE</scope>
    <source>
        <strain evidence="2">M10.2A</strain>
    </source>
</reference>
<keyword evidence="3" id="KW-1185">Reference proteome</keyword>
<accession>A0ABS9EF79</accession>
<evidence type="ECO:0000313" key="2">
    <source>
        <dbReference type="EMBL" id="MCF4100927.1"/>
    </source>
</evidence>
<gene>
    <name evidence="2" type="ORF">L1I30_04535</name>
</gene>
<dbReference type="Gene3D" id="3.90.780.10">
    <property type="entry name" value="5'-Nucleotidase, C-terminal domain"/>
    <property type="match status" value="1"/>
</dbReference>
<dbReference type="RefSeq" id="WP_236133082.1">
    <property type="nucleotide sequence ID" value="NZ_JAKGTH010000007.1"/>
</dbReference>
<proteinExistence type="predicted"/>
<dbReference type="EMBL" id="JAKGTH010000007">
    <property type="protein sequence ID" value="MCF4100927.1"/>
    <property type="molecule type" value="Genomic_DNA"/>
</dbReference>
<dbReference type="Proteomes" id="UP001179363">
    <property type="component" value="Unassembled WGS sequence"/>
</dbReference>
<feature type="domain" description="5'-Nucleotidase C-terminal" evidence="1">
    <location>
        <begin position="78"/>
        <end position="214"/>
    </location>
</feature>
<dbReference type="Pfam" id="PF02872">
    <property type="entry name" value="5_nucleotid_C"/>
    <property type="match status" value="1"/>
</dbReference>
<evidence type="ECO:0000313" key="3">
    <source>
        <dbReference type="Proteomes" id="UP001179363"/>
    </source>
</evidence>
<dbReference type="InterPro" id="IPR008334">
    <property type="entry name" value="5'-Nucleotdase_C"/>
</dbReference>
<dbReference type="InterPro" id="IPR036907">
    <property type="entry name" value="5'-Nucleotdase_C_sf"/>
</dbReference>
<dbReference type="PANTHER" id="PTHR11575:SF24">
    <property type="entry name" value="5'-NUCLEOTIDASE"/>
    <property type="match status" value="1"/>
</dbReference>